<feature type="non-terminal residue" evidence="1">
    <location>
        <position position="1"/>
    </location>
</feature>
<sequence>SLSKPIETLANGEVFHEDHVKEDSFPRWHGSPWRWLHGSVFTWLLLYKDPAVSPVSSSLIHGSLASSYASLDFVLK</sequence>
<gene>
    <name evidence="1" type="ORF">L9F63_012529</name>
</gene>
<proteinExistence type="predicted"/>
<keyword evidence="2" id="KW-1185">Reference proteome</keyword>
<dbReference type="AlphaFoldDB" id="A0AAD8ACZ6"/>
<protein>
    <submittedName>
        <fullName evidence="1">Uncharacterized protein</fullName>
    </submittedName>
</protein>
<feature type="non-terminal residue" evidence="1">
    <location>
        <position position="76"/>
    </location>
</feature>
<name>A0AAD8ACZ6_DIPPU</name>
<dbReference type="Proteomes" id="UP001233999">
    <property type="component" value="Unassembled WGS sequence"/>
</dbReference>
<comment type="caution">
    <text evidence="1">The sequence shown here is derived from an EMBL/GenBank/DDBJ whole genome shotgun (WGS) entry which is preliminary data.</text>
</comment>
<reference evidence="1" key="1">
    <citation type="journal article" date="2023" name="IScience">
        <title>Live-bearing cockroach genome reveals convergent evolutionary mechanisms linked to viviparity in insects and beyond.</title>
        <authorList>
            <person name="Fouks B."/>
            <person name="Harrison M.C."/>
            <person name="Mikhailova A.A."/>
            <person name="Marchal E."/>
            <person name="English S."/>
            <person name="Carruthers M."/>
            <person name="Jennings E.C."/>
            <person name="Chiamaka E.L."/>
            <person name="Frigard R.A."/>
            <person name="Pippel M."/>
            <person name="Attardo G.M."/>
            <person name="Benoit J.B."/>
            <person name="Bornberg-Bauer E."/>
            <person name="Tobe S.S."/>
        </authorList>
    </citation>
    <scope>NUCLEOTIDE SEQUENCE</scope>
    <source>
        <strain evidence="1">Stay&amp;Tobe</strain>
    </source>
</reference>
<evidence type="ECO:0000313" key="1">
    <source>
        <dbReference type="EMBL" id="KAJ9596445.1"/>
    </source>
</evidence>
<accession>A0AAD8ACZ6</accession>
<evidence type="ECO:0000313" key="2">
    <source>
        <dbReference type="Proteomes" id="UP001233999"/>
    </source>
</evidence>
<organism evidence="1 2">
    <name type="scientific">Diploptera punctata</name>
    <name type="common">Pacific beetle cockroach</name>
    <dbReference type="NCBI Taxonomy" id="6984"/>
    <lineage>
        <taxon>Eukaryota</taxon>
        <taxon>Metazoa</taxon>
        <taxon>Ecdysozoa</taxon>
        <taxon>Arthropoda</taxon>
        <taxon>Hexapoda</taxon>
        <taxon>Insecta</taxon>
        <taxon>Pterygota</taxon>
        <taxon>Neoptera</taxon>
        <taxon>Polyneoptera</taxon>
        <taxon>Dictyoptera</taxon>
        <taxon>Blattodea</taxon>
        <taxon>Blaberoidea</taxon>
        <taxon>Blaberidae</taxon>
        <taxon>Diplopterinae</taxon>
        <taxon>Diploptera</taxon>
    </lineage>
</organism>
<dbReference type="EMBL" id="JASPKZ010001988">
    <property type="protein sequence ID" value="KAJ9596445.1"/>
    <property type="molecule type" value="Genomic_DNA"/>
</dbReference>
<reference evidence="1" key="2">
    <citation type="submission" date="2023-05" db="EMBL/GenBank/DDBJ databases">
        <authorList>
            <person name="Fouks B."/>
        </authorList>
    </citation>
    <scope>NUCLEOTIDE SEQUENCE</scope>
    <source>
        <strain evidence="1">Stay&amp;Tobe</strain>
        <tissue evidence="1">Testes</tissue>
    </source>
</reference>